<name>A0A9P4I0I6_9PEZI</name>
<reference evidence="1" key="1">
    <citation type="journal article" date="2020" name="Stud. Mycol.">
        <title>101 Dothideomycetes genomes: a test case for predicting lifestyles and emergence of pathogens.</title>
        <authorList>
            <person name="Haridas S."/>
            <person name="Albert R."/>
            <person name="Binder M."/>
            <person name="Bloem J."/>
            <person name="Labutti K."/>
            <person name="Salamov A."/>
            <person name="Andreopoulos B."/>
            <person name="Baker S."/>
            <person name="Barry K."/>
            <person name="Bills G."/>
            <person name="Bluhm B."/>
            <person name="Cannon C."/>
            <person name="Castanera R."/>
            <person name="Culley D."/>
            <person name="Daum C."/>
            <person name="Ezra D."/>
            <person name="Gonzalez J."/>
            <person name="Henrissat B."/>
            <person name="Kuo A."/>
            <person name="Liang C."/>
            <person name="Lipzen A."/>
            <person name="Lutzoni F."/>
            <person name="Magnuson J."/>
            <person name="Mondo S."/>
            <person name="Nolan M."/>
            <person name="Ohm R."/>
            <person name="Pangilinan J."/>
            <person name="Park H.-J."/>
            <person name="Ramirez L."/>
            <person name="Alfaro M."/>
            <person name="Sun H."/>
            <person name="Tritt A."/>
            <person name="Yoshinaga Y."/>
            <person name="Zwiers L.-H."/>
            <person name="Turgeon B."/>
            <person name="Goodwin S."/>
            <person name="Spatafora J."/>
            <person name="Crous P."/>
            <person name="Grigoriev I."/>
        </authorList>
    </citation>
    <scope>NUCLEOTIDE SEQUENCE</scope>
    <source>
        <strain evidence="1">CBS 121410</strain>
    </source>
</reference>
<dbReference type="Proteomes" id="UP000799776">
    <property type="component" value="Unassembled WGS sequence"/>
</dbReference>
<sequence length="483" mass="55158">MDNIEFSLRTALTEVAITDLPAEERYCPICQNEYGQETDISTSEHPHSPCPLCRQPLLENLDQHAINQWVQNANVHVLSGLGDPDRALRALEIQLPLSDNVYYGQIAASGIQIRMFTYGEDNNPFLRSWDNELIGYRYEEWDPMRQDGPDVPSWTGLAFRYLNTDMLPRWIFLPIPIENGMYRLHPDRYQIGPEDLLEAPPVLHSLRRPIDPTPRPNATGPNPALTWDSRLNREQILIVDAHRMSWHLCWLTQNWRFDRRVNFQRSDRRDEAVMVRLCIARAAIIRRLRELNERMMGPNLLRHILLEAAALAINQNAGTYRRHAEEQYVRELAVFAPEHLTTLVAASPRITALQVLPGPSSDAVNAIYEAVNRILLTIISEAIEDSRNDFPGENLYQTYRANPELQEYLATEVPAFSGDAVPEVLLQTPEARGARRDQGIATVPIGEYPDVAAPLLPAVTHLDDPHAETYLLRMFGVAWQFLD</sequence>
<evidence type="ECO:0000313" key="2">
    <source>
        <dbReference type="Proteomes" id="UP000799776"/>
    </source>
</evidence>
<protein>
    <submittedName>
        <fullName evidence="1">Uncharacterized protein</fullName>
    </submittedName>
</protein>
<accession>A0A9P4I0I6</accession>
<comment type="caution">
    <text evidence="1">The sequence shown here is derived from an EMBL/GenBank/DDBJ whole genome shotgun (WGS) entry which is preliminary data.</text>
</comment>
<gene>
    <name evidence="1" type="ORF">K490DRAFT_63180</name>
</gene>
<dbReference type="AlphaFoldDB" id="A0A9P4I0I6"/>
<keyword evidence="2" id="KW-1185">Reference proteome</keyword>
<proteinExistence type="predicted"/>
<dbReference type="EMBL" id="ML978713">
    <property type="protein sequence ID" value="KAF2090304.1"/>
    <property type="molecule type" value="Genomic_DNA"/>
</dbReference>
<evidence type="ECO:0000313" key="1">
    <source>
        <dbReference type="EMBL" id="KAF2090304.1"/>
    </source>
</evidence>
<organism evidence="1 2">
    <name type="scientific">Saccharata proteae CBS 121410</name>
    <dbReference type="NCBI Taxonomy" id="1314787"/>
    <lineage>
        <taxon>Eukaryota</taxon>
        <taxon>Fungi</taxon>
        <taxon>Dikarya</taxon>
        <taxon>Ascomycota</taxon>
        <taxon>Pezizomycotina</taxon>
        <taxon>Dothideomycetes</taxon>
        <taxon>Dothideomycetes incertae sedis</taxon>
        <taxon>Botryosphaeriales</taxon>
        <taxon>Saccharataceae</taxon>
        <taxon>Saccharata</taxon>
    </lineage>
</organism>